<gene>
    <name evidence="1" type="ORF">BDV29DRAFT_156012</name>
</gene>
<protein>
    <recommendedName>
        <fullName evidence="3">F-box domain-containing protein</fullName>
    </recommendedName>
</protein>
<dbReference type="EMBL" id="ML732199">
    <property type="protein sequence ID" value="KAB8075125.1"/>
    <property type="molecule type" value="Genomic_DNA"/>
</dbReference>
<dbReference type="Proteomes" id="UP000326565">
    <property type="component" value="Unassembled WGS sequence"/>
</dbReference>
<accession>A0A5N5X4Y1</accession>
<sequence length="486" mass="55039">MGVMGEVFRLLLGYIKQHLTLANLAALALVSHELNDLVTPYLYHTVRFHSSGRVAPNDRLMLKLDILGDPRFDKLDHTKRVIVSGSWYETYAAIDSELGPHRILSPAARMLSNIISNCILRMPNLEEFIWDMQVSLTQLLLTTVMMRQKLKSVRLRMGTDCTPKPFFRPSLSLSLHTAVKLRAMHLIQIDDVTTLRSLSSALQATRHLEKLSIWTDDRANLAVSNLFESWNQPAPFQLHSLDLRGFSNLGVSSQPFWEAIPPQKLRQLTLELGPRFQMEEATGFWQASIQAELHPANLTVNLGAKGIIDFLDSFSGLEVLHLLPSDALRPIEPLPDLIDVLRKQHLPTLRALGVCLFRDEPSYYLGVPMIDFLVKTLPDIEELRFGQEDLDEHSVEIALSLLRLRVVRIDLVHDESATVSRLLNAIILCLQKGAAKDLKYVALDDDTVYEILRDPIRVSTKISRVGYVNGTVFLNEEVFDWVRESA</sequence>
<dbReference type="OrthoDB" id="4461187at2759"/>
<reference evidence="1 2" key="1">
    <citation type="submission" date="2019-04" db="EMBL/GenBank/DDBJ databases">
        <title>Friends and foes A comparative genomics study of 23 Aspergillus species from section Flavi.</title>
        <authorList>
            <consortium name="DOE Joint Genome Institute"/>
            <person name="Kjaerbolling I."/>
            <person name="Vesth T."/>
            <person name="Frisvad J.C."/>
            <person name="Nybo J.L."/>
            <person name="Theobald S."/>
            <person name="Kildgaard S."/>
            <person name="Isbrandt T."/>
            <person name="Kuo A."/>
            <person name="Sato A."/>
            <person name="Lyhne E.K."/>
            <person name="Kogle M.E."/>
            <person name="Wiebenga A."/>
            <person name="Kun R.S."/>
            <person name="Lubbers R.J."/>
            <person name="Makela M.R."/>
            <person name="Barry K."/>
            <person name="Chovatia M."/>
            <person name="Clum A."/>
            <person name="Daum C."/>
            <person name="Haridas S."/>
            <person name="He G."/>
            <person name="LaButti K."/>
            <person name="Lipzen A."/>
            <person name="Mondo S."/>
            <person name="Riley R."/>
            <person name="Salamov A."/>
            <person name="Simmons B.A."/>
            <person name="Magnuson J.K."/>
            <person name="Henrissat B."/>
            <person name="Mortensen U.H."/>
            <person name="Larsen T.O."/>
            <person name="Devries R.P."/>
            <person name="Grigoriev I.V."/>
            <person name="Machida M."/>
            <person name="Baker S.E."/>
            <person name="Andersen M.R."/>
        </authorList>
    </citation>
    <scope>NUCLEOTIDE SEQUENCE [LARGE SCALE GENOMIC DNA]</scope>
    <source>
        <strain evidence="1 2">CBS 151.66</strain>
    </source>
</reference>
<name>A0A5N5X4Y1_9EURO</name>
<keyword evidence="2" id="KW-1185">Reference proteome</keyword>
<organism evidence="1 2">
    <name type="scientific">Aspergillus leporis</name>
    <dbReference type="NCBI Taxonomy" id="41062"/>
    <lineage>
        <taxon>Eukaryota</taxon>
        <taxon>Fungi</taxon>
        <taxon>Dikarya</taxon>
        <taxon>Ascomycota</taxon>
        <taxon>Pezizomycotina</taxon>
        <taxon>Eurotiomycetes</taxon>
        <taxon>Eurotiomycetidae</taxon>
        <taxon>Eurotiales</taxon>
        <taxon>Aspergillaceae</taxon>
        <taxon>Aspergillus</taxon>
        <taxon>Aspergillus subgen. Circumdati</taxon>
    </lineage>
</organism>
<proteinExistence type="predicted"/>
<dbReference type="AlphaFoldDB" id="A0A5N5X4Y1"/>
<evidence type="ECO:0008006" key="3">
    <source>
        <dbReference type="Google" id="ProtNLM"/>
    </source>
</evidence>
<dbReference type="SUPFAM" id="SSF52047">
    <property type="entry name" value="RNI-like"/>
    <property type="match status" value="1"/>
</dbReference>
<evidence type="ECO:0000313" key="2">
    <source>
        <dbReference type="Proteomes" id="UP000326565"/>
    </source>
</evidence>
<evidence type="ECO:0000313" key="1">
    <source>
        <dbReference type="EMBL" id="KAB8075125.1"/>
    </source>
</evidence>